<protein>
    <submittedName>
        <fullName evidence="2">Uncharacterized protein</fullName>
    </submittedName>
</protein>
<organism evidence="2 3">
    <name type="scientific">Natronobacterium texcoconense</name>
    <dbReference type="NCBI Taxonomy" id="1095778"/>
    <lineage>
        <taxon>Archaea</taxon>
        <taxon>Methanobacteriati</taxon>
        <taxon>Methanobacteriota</taxon>
        <taxon>Stenosarchaea group</taxon>
        <taxon>Halobacteria</taxon>
        <taxon>Halobacteriales</taxon>
        <taxon>Natrialbaceae</taxon>
        <taxon>Natronobacterium</taxon>
    </lineage>
</organism>
<feature type="transmembrane region" description="Helical" evidence="1">
    <location>
        <begin position="21"/>
        <end position="38"/>
    </location>
</feature>
<gene>
    <name evidence="2" type="ORF">SAMN04489842_1833</name>
</gene>
<name>A0A1H1F5P4_NATTX</name>
<accession>A0A1H1F5P4</accession>
<evidence type="ECO:0000313" key="3">
    <source>
        <dbReference type="Proteomes" id="UP000198848"/>
    </source>
</evidence>
<keyword evidence="3" id="KW-1185">Reference proteome</keyword>
<proteinExistence type="predicted"/>
<feature type="transmembrane region" description="Helical" evidence="1">
    <location>
        <begin position="121"/>
        <end position="144"/>
    </location>
</feature>
<feature type="transmembrane region" description="Helical" evidence="1">
    <location>
        <begin position="83"/>
        <end position="101"/>
    </location>
</feature>
<dbReference type="AlphaFoldDB" id="A0A1H1F5P4"/>
<dbReference type="EMBL" id="FNLC01000002">
    <property type="protein sequence ID" value="SDQ96313.1"/>
    <property type="molecule type" value="Genomic_DNA"/>
</dbReference>
<feature type="transmembrane region" description="Helical" evidence="1">
    <location>
        <begin position="58"/>
        <end position="76"/>
    </location>
</feature>
<evidence type="ECO:0000313" key="2">
    <source>
        <dbReference type="EMBL" id="SDQ96313.1"/>
    </source>
</evidence>
<evidence type="ECO:0000256" key="1">
    <source>
        <dbReference type="SAM" id="Phobius"/>
    </source>
</evidence>
<dbReference type="Proteomes" id="UP000198848">
    <property type="component" value="Unassembled WGS sequence"/>
</dbReference>
<reference evidence="3" key="1">
    <citation type="submission" date="2016-10" db="EMBL/GenBank/DDBJ databases">
        <authorList>
            <person name="Varghese N."/>
            <person name="Submissions S."/>
        </authorList>
    </citation>
    <scope>NUCLEOTIDE SEQUENCE [LARGE SCALE GENOMIC DNA]</scope>
    <source>
        <strain evidence="3">DSM 24767</strain>
    </source>
</reference>
<sequence length="155" mass="17371">MSVFSSSNESSGRRPRGVDTRLYFLIGLGTIFGIGHHIDHVVRGNHVGWPLIPEVTVFTYTLIIYPIIVVGIYLTVTERVGVRYWTIVLGGILFAVVITHFGPWATEPPQDVIEPYESVYVGYVAFGWLLTFVISLTAATTYSIHRWILVRNTSS</sequence>
<keyword evidence="1" id="KW-1133">Transmembrane helix</keyword>
<dbReference type="OrthoDB" id="203829at2157"/>
<dbReference type="STRING" id="1095778.SAMN04489842_1833"/>
<keyword evidence="1" id="KW-0472">Membrane</keyword>
<keyword evidence="1" id="KW-0812">Transmembrane</keyword>